<evidence type="ECO:0000256" key="1">
    <source>
        <dbReference type="ARBA" id="ARBA00043985"/>
    </source>
</evidence>
<proteinExistence type="inferred from homology"/>
<keyword evidence="2" id="KW-0175">Coiled coil</keyword>
<evidence type="ECO:0000313" key="4">
    <source>
        <dbReference type="Proteomes" id="UP000429644"/>
    </source>
</evidence>
<dbReference type="EMBL" id="WHPD01001997">
    <property type="protein sequence ID" value="MPV88855.1"/>
    <property type="molecule type" value="Genomic_DNA"/>
</dbReference>
<gene>
    <name evidence="3" type="ORF">GB882_09255</name>
</gene>
<protein>
    <recommendedName>
        <fullName evidence="5">PspA/IM30 family protein</fullName>
    </recommendedName>
</protein>
<accession>A0A7J9UW53</accession>
<comment type="caution">
    <text evidence="3">The sequence shown here is derived from an EMBL/GenBank/DDBJ whole genome shotgun (WGS) entry which is preliminary data.</text>
</comment>
<dbReference type="RefSeq" id="WP_152231540.1">
    <property type="nucleotide sequence ID" value="NZ_BAAAOT010000009.1"/>
</dbReference>
<dbReference type="AlphaFoldDB" id="A0A7J9UW53"/>
<dbReference type="Pfam" id="PF04012">
    <property type="entry name" value="PspA_IM30"/>
    <property type="match status" value="1"/>
</dbReference>
<organism evidence="3 4">
    <name type="scientific">Georgenia ruanii</name>
    <dbReference type="NCBI Taxonomy" id="348442"/>
    <lineage>
        <taxon>Bacteria</taxon>
        <taxon>Bacillati</taxon>
        <taxon>Actinomycetota</taxon>
        <taxon>Actinomycetes</taxon>
        <taxon>Micrococcales</taxon>
        <taxon>Bogoriellaceae</taxon>
        <taxon>Georgenia</taxon>
    </lineage>
</organism>
<reference evidence="3 4" key="1">
    <citation type="submission" date="2019-10" db="EMBL/GenBank/DDBJ databases">
        <title>Georgenia wutianyii sp. nov. and Georgenia yuyongxinii sp. nov. isolated from plateau pika (Ochotona curzoniae) in the Qinghai-Tibet plateau of China.</title>
        <authorList>
            <person name="Tian Z."/>
        </authorList>
    </citation>
    <scope>NUCLEOTIDE SEQUENCE [LARGE SCALE GENOMIC DNA]</scope>
    <source>
        <strain evidence="3 4">JCM 15130</strain>
    </source>
</reference>
<feature type="coiled-coil region" evidence="2">
    <location>
        <begin position="120"/>
        <end position="188"/>
    </location>
</feature>
<dbReference type="Proteomes" id="UP000429644">
    <property type="component" value="Unassembled WGS sequence"/>
</dbReference>
<name>A0A7J9UW53_9MICO</name>
<evidence type="ECO:0000256" key="2">
    <source>
        <dbReference type="SAM" id="Coils"/>
    </source>
</evidence>
<dbReference type="PANTHER" id="PTHR31088">
    <property type="entry name" value="MEMBRANE-ASSOCIATED PROTEIN VIPP1, CHLOROPLASTIC"/>
    <property type="match status" value="1"/>
</dbReference>
<keyword evidence="4" id="KW-1185">Reference proteome</keyword>
<comment type="similarity">
    <text evidence="1">Belongs to the PspA/Vipp/IM30 family.</text>
</comment>
<sequence length="226" mass="25433">MVRRRLSRIVRARREARAPAPDPLVVLERAQLEQEERLDQARRAVADLVVQRRRVELLAVRASDEMARLNRGAEEAVARGDDAAARELLRRSIMAGERREQLHAQRARLDAQVGRLEHGLGQVERRLEESQSRYLALRADHDAARAATEVRAALGAAGQQAAETRRAAQEAEQAVRELRARAAAYDELAWTDPDGEAVREAFEELEHGRAADAELARLKQRRALEP</sequence>
<dbReference type="InterPro" id="IPR007157">
    <property type="entry name" value="PspA_VIPP1"/>
</dbReference>
<dbReference type="PANTHER" id="PTHR31088:SF6">
    <property type="entry name" value="PHAGE SHOCK PROTEIN A"/>
    <property type="match status" value="1"/>
</dbReference>
<dbReference type="OrthoDB" id="4943591at2"/>
<evidence type="ECO:0008006" key="5">
    <source>
        <dbReference type="Google" id="ProtNLM"/>
    </source>
</evidence>
<evidence type="ECO:0000313" key="3">
    <source>
        <dbReference type="EMBL" id="MPV88855.1"/>
    </source>
</evidence>